<comment type="subunit">
    <text evidence="8">Homotetramer. Forms heterodimers with either ThiH or ThiS.</text>
</comment>
<feature type="domain" description="Thiazole synthase ThiG" evidence="10">
    <location>
        <begin position="4"/>
        <end position="249"/>
    </location>
</feature>
<feature type="binding site" evidence="8">
    <location>
        <begin position="206"/>
        <end position="207"/>
    </location>
    <ligand>
        <name>1-deoxy-D-xylulose 5-phosphate</name>
        <dbReference type="ChEBI" id="CHEBI:57792"/>
    </ligand>
</feature>
<keyword evidence="4 8" id="KW-0808">Transferase</keyword>
<comment type="pathway">
    <text evidence="2 8">Cofactor biosynthesis; thiamine diphosphate biosynthesis.</text>
</comment>
<dbReference type="RefSeq" id="WP_044619453.1">
    <property type="nucleotide sequence ID" value="NZ_CP007142.1"/>
</dbReference>
<dbReference type="Gene3D" id="3.20.20.70">
    <property type="entry name" value="Aldolase class I"/>
    <property type="match status" value="1"/>
</dbReference>
<dbReference type="InterPro" id="IPR008867">
    <property type="entry name" value="ThiG"/>
</dbReference>
<feature type="active site" description="Schiff-base intermediate with DXP" evidence="8">
    <location>
        <position position="96"/>
    </location>
</feature>
<feature type="region of interest" description="Disordered" evidence="9">
    <location>
        <begin position="237"/>
        <end position="260"/>
    </location>
</feature>
<evidence type="ECO:0000256" key="7">
    <source>
        <dbReference type="ARBA" id="ARBA00049897"/>
    </source>
</evidence>
<keyword evidence="8" id="KW-0963">Cytoplasm</keyword>
<feature type="binding site" evidence="8">
    <location>
        <position position="157"/>
    </location>
    <ligand>
        <name>1-deoxy-D-xylulose 5-phosphate</name>
        <dbReference type="ChEBI" id="CHEBI:57792"/>
    </ligand>
</feature>
<dbReference type="UniPathway" id="UPA00060"/>
<evidence type="ECO:0000313" key="12">
    <source>
        <dbReference type="Proteomes" id="UP000032266"/>
    </source>
</evidence>
<protein>
    <recommendedName>
        <fullName evidence="3 8">Thiazole synthase</fullName>
        <ecNumber evidence="3 8">2.8.1.10</ecNumber>
    </recommendedName>
</protein>
<comment type="function">
    <text evidence="1 8">Catalyzes the rearrangement of 1-deoxy-D-xylulose 5-phosphate (DXP) to produce the thiazole phosphate moiety of thiamine. Sulfur is provided by the thiocarboxylate moiety of the carrier protein ThiS. In vitro, sulfur can be provided by H(2)S.</text>
</comment>
<comment type="subcellular location">
    <subcellularLocation>
        <location evidence="8">Cytoplasm</location>
    </subcellularLocation>
</comment>
<dbReference type="CDD" id="cd04728">
    <property type="entry name" value="ThiG"/>
    <property type="match status" value="1"/>
</dbReference>
<evidence type="ECO:0000256" key="5">
    <source>
        <dbReference type="ARBA" id="ARBA00022977"/>
    </source>
</evidence>
<feature type="binding site" evidence="8">
    <location>
        <begin position="184"/>
        <end position="185"/>
    </location>
    <ligand>
        <name>1-deoxy-D-xylulose 5-phosphate</name>
        <dbReference type="ChEBI" id="CHEBI:57792"/>
    </ligand>
</feature>
<keyword evidence="5 8" id="KW-0784">Thiamine biosynthesis</keyword>
<evidence type="ECO:0000256" key="9">
    <source>
        <dbReference type="SAM" id="MobiDB-lite"/>
    </source>
</evidence>
<evidence type="ECO:0000256" key="6">
    <source>
        <dbReference type="ARBA" id="ARBA00023270"/>
    </source>
</evidence>
<name>A0A0C5VT24_9GAMM</name>
<dbReference type="STRING" id="1445510.YC6258_05784"/>
<evidence type="ECO:0000256" key="1">
    <source>
        <dbReference type="ARBA" id="ARBA00002834"/>
    </source>
</evidence>
<dbReference type="PANTHER" id="PTHR34266">
    <property type="entry name" value="THIAZOLE SYNTHASE"/>
    <property type="match status" value="1"/>
</dbReference>
<dbReference type="KEGG" id="gsn:YC6258_05784"/>
<evidence type="ECO:0000256" key="2">
    <source>
        <dbReference type="ARBA" id="ARBA00004948"/>
    </source>
</evidence>
<evidence type="ECO:0000256" key="8">
    <source>
        <dbReference type="HAMAP-Rule" id="MF_00443"/>
    </source>
</evidence>
<dbReference type="PANTHER" id="PTHR34266:SF2">
    <property type="entry name" value="THIAZOLE SYNTHASE"/>
    <property type="match status" value="1"/>
</dbReference>
<dbReference type="EC" id="2.8.1.10" evidence="3 8"/>
<dbReference type="GO" id="GO:1990107">
    <property type="term" value="F:thiazole synthase activity"/>
    <property type="evidence" value="ECO:0007669"/>
    <property type="project" value="UniProtKB-EC"/>
</dbReference>
<dbReference type="AlphaFoldDB" id="A0A0C5VT24"/>
<dbReference type="InterPro" id="IPR033983">
    <property type="entry name" value="Thiazole_synthase_ThiG"/>
</dbReference>
<dbReference type="InterPro" id="IPR013785">
    <property type="entry name" value="Aldolase_TIM"/>
</dbReference>
<accession>A0A0C5VT24</accession>
<organism evidence="11 12">
    <name type="scientific">Gynuella sunshinyii YC6258</name>
    <dbReference type="NCBI Taxonomy" id="1445510"/>
    <lineage>
        <taxon>Bacteria</taxon>
        <taxon>Pseudomonadati</taxon>
        <taxon>Pseudomonadota</taxon>
        <taxon>Gammaproteobacteria</taxon>
        <taxon>Oceanospirillales</taxon>
        <taxon>Saccharospirillaceae</taxon>
        <taxon>Gynuella</taxon>
    </lineage>
</organism>
<dbReference type="Proteomes" id="UP000032266">
    <property type="component" value="Chromosome"/>
</dbReference>
<sequence>MWQLADKTLDSHLLIGTARYPSPEIMIDAIRASGAQVATISIKRQNPRERGGDQFWQLLSQLKLHLLPNTAHCYSAREAIETAMIARELFDTHWIKLEVLGSEYQLNPDPFALVEAAKELIAQGFEVFPYCTDDLALAERLVNLGCRILMPWAAPIGTGKGLLNPYALTMLRQRFADITLIVDAGIGVPSHAAQAMELGYDGILLNTAVAQSHDPITMANAFAHGIEAGRLARTAGPMAEQDVAHPSTPAIDRPFWHQEP</sequence>
<dbReference type="EMBL" id="CP007142">
    <property type="protein sequence ID" value="AJQ97812.1"/>
    <property type="molecule type" value="Genomic_DNA"/>
</dbReference>
<dbReference type="PATRIC" id="fig|1445510.3.peg.5744"/>
<reference evidence="11 12" key="1">
    <citation type="submission" date="2014-01" db="EMBL/GenBank/DDBJ databases">
        <title>Full genme sequencing of cellulolytic bacterium Gynuella sunshinyii YC6258T gen. nov., sp. nov.</title>
        <authorList>
            <person name="Khan H."/>
            <person name="Chung E.J."/>
            <person name="Chung Y.R."/>
        </authorList>
    </citation>
    <scope>NUCLEOTIDE SEQUENCE [LARGE SCALE GENOMIC DNA]</scope>
    <source>
        <strain evidence="11 12">YC6258</strain>
    </source>
</reference>
<proteinExistence type="inferred from homology"/>
<evidence type="ECO:0000256" key="4">
    <source>
        <dbReference type="ARBA" id="ARBA00022679"/>
    </source>
</evidence>
<evidence type="ECO:0000256" key="3">
    <source>
        <dbReference type="ARBA" id="ARBA00011960"/>
    </source>
</evidence>
<comment type="similarity">
    <text evidence="8">Belongs to the ThiG family.</text>
</comment>
<evidence type="ECO:0000259" key="10">
    <source>
        <dbReference type="Pfam" id="PF05690"/>
    </source>
</evidence>
<keyword evidence="12" id="KW-1185">Reference proteome</keyword>
<comment type="catalytic activity">
    <reaction evidence="7 8">
        <text>[ThiS sulfur-carrier protein]-C-terminal-Gly-aminoethanethioate + 2-iminoacetate + 1-deoxy-D-xylulose 5-phosphate = [ThiS sulfur-carrier protein]-C-terminal Gly-Gly + 2-[(2R,5Z)-2-carboxy-4-methylthiazol-5(2H)-ylidene]ethyl phosphate + 2 H2O + H(+)</text>
        <dbReference type="Rhea" id="RHEA:26297"/>
        <dbReference type="Rhea" id="RHEA-COMP:12909"/>
        <dbReference type="Rhea" id="RHEA-COMP:19908"/>
        <dbReference type="ChEBI" id="CHEBI:15377"/>
        <dbReference type="ChEBI" id="CHEBI:15378"/>
        <dbReference type="ChEBI" id="CHEBI:57792"/>
        <dbReference type="ChEBI" id="CHEBI:62899"/>
        <dbReference type="ChEBI" id="CHEBI:77846"/>
        <dbReference type="ChEBI" id="CHEBI:90778"/>
        <dbReference type="ChEBI" id="CHEBI:232372"/>
        <dbReference type="EC" id="2.8.1.10"/>
    </reaction>
</comment>
<dbReference type="GO" id="GO:0009229">
    <property type="term" value="P:thiamine diphosphate biosynthetic process"/>
    <property type="evidence" value="ECO:0007669"/>
    <property type="project" value="UniProtKB-UniRule"/>
</dbReference>
<dbReference type="Pfam" id="PF05690">
    <property type="entry name" value="ThiG"/>
    <property type="match status" value="1"/>
</dbReference>
<gene>
    <name evidence="8" type="primary">thiG</name>
    <name evidence="11" type="ORF">YC6258_05784</name>
</gene>
<evidence type="ECO:0000313" key="11">
    <source>
        <dbReference type="EMBL" id="AJQ97812.1"/>
    </source>
</evidence>
<dbReference type="OrthoDB" id="9805935at2"/>
<dbReference type="HAMAP" id="MF_00443">
    <property type="entry name" value="ThiG"/>
    <property type="match status" value="1"/>
</dbReference>
<dbReference type="SUPFAM" id="SSF110399">
    <property type="entry name" value="ThiG-like"/>
    <property type="match status" value="1"/>
</dbReference>
<dbReference type="HOGENOM" id="CLU_062233_1_0_6"/>
<dbReference type="GO" id="GO:0005737">
    <property type="term" value="C:cytoplasm"/>
    <property type="evidence" value="ECO:0007669"/>
    <property type="project" value="UniProtKB-SubCell"/>
</dbReference>
<keyword evidence="6 8" id="KW-0704">Schiff base</keyword>